<keyword evidence="2" id="KW-1185">Reference proteome</keyword>
<evidence type="ECO:0000313" key="1">
    <source>
        <dbReference type="EMBL" id="UTS51925.1"/>
    </source>
</evidence>
<sequence>MRQNIEETSIHRGGKFHRTANEIYAKLCQGYINHPHITQQGIIQSDT</sequence>
<dbReference type="EMBL" id="JQ245707">
    <property type="protein sequence ID" value="UTS51925.1"/>
    <property type="molecule type" value="Genomic_DNA"/>
</dbReference>
<proteinExistence type="predicted"/>
<dbReference type="Proteomes" id="UP000007178">
    <property type="component" value="Segment"/>
</dbReference>
<organism evidence="1 2">
    <name type="scientific">Cyanophage S-TIM5</name>
    <dbReference type="NCBI Taxonomy" id="1137745"/>
    <lineage>
        <taxon>Viruses</taxon>
        <taxon>Duplodnaviria</taxon>
        <taxon>Heunggongvirae</taxon>
        <taxon>Uroviricota</taxon>
        <taxon>Caudoviricetes</taxon>
        <taxon>Aurunvirus</taxon>
        <taxon>Aurunvirus STIM5</taxon>
    </lineage>
</organism>
<protein>
    <submittedName>
        <fullName evidence="1">Uncharacterized protein</fullName>
    </submittedName>
</protein>
<name>A0ACD4B119_9CAUD</name>
<evidence type="ECO:0000313" key="2">
    <source>
        <dbReference type="Proteomes" id="UP000007178"/>
    </source>
</evidence>
<reference evidence="1 2" key="1">
    <citation type="journal article" date="2012" name="Proc. Natl. Acad. Sci. U.S.A.">
        <title>A novel lineage of myoviruses infecting cyanobacteria is widespread in the oceans.</title>
        <authorList>
            <person name="Sabehi G."/>
            <person name="Shaulov L."/>
            <person name="Silver D.H."/>
            <person name="Yanai I."/>
            <person name="Harel A."/>
            <person name="Lindell D."/>
        </authorList>
    </citation>
    <scope>NUCLEOTIDE SEQUENCE [LARGE SCALE GENOMIC DNA]</scope>
</reference>
<accession>A0ACD4B119</accession>